<comment type="subcellular location">
    <subcellularLocation>
        <location evidence="10">Cell inner membrane</location>
        <topology evidence="10">Peripheral membrane protein</topology>
        <orientation evidence="10">Cytoplasmic side</orientation>
    </subcellularLocation>
</comment>
<dbReference type="AlphaFoldDB" id="A0A379AVV3"/>
<dbReference type="Pfam" id="PF00149">
    <property type="entry name" value="Metallophos"/>
    <property type="match status" value="1"/>
</dbReference>
<dbReference type="PANTHER" id="PTHR34990:SF1">
    <property type="entry name" value="UDP-2,3-DIACYLGLUCOSAMINE HYDROLASE"/>
    <property type="match status" value="1"/>
</dbReference>
<dbReference type="Proteomes" id="UP000294683">
    <property type="component" value="Unassembled WGS sequence"/>
</dbReference>
<dbReference type="EMBL" id="UGSQ01000003">
    <property type="protein sequence ID" value="SUB25862.1"/>
    <property type="molecule type" value="Genomic_DNA"/>
</dbReference>
<keyword evidence="2 10" id="KW-0444">Lipid biosynthesis</keyword>
<keyword evidence="7 10" id="KW-0443">Lipid metabolism</keyword>
<evidence type="ECO:0000313" key="12">
    <source>
        <dbReference type="EMBL" id="SUB25862.1"/>
    </source>
</evidence>
<feature type="binding site" evidence="10">
    <location>
        <position position="196"/>
    </location>
    <ligand>
        <name>Mn(2+)</name>
        <dbReference type="ChEBI" id="CHEBI:29035"/>
        <label>2</label>
    </ligand>
</feature>
<evidence type="ECO:0000256" key="6">
    <source>
        <dbReference type="ARBA" id="ARBA00022801"/>
    </source>
</evidence>
<comment type="catalytic activity">
    <reaction evidence="10">
        <text>UDP-2-N,3-O-bis[(3R)-3-hydroxytetradecanoyl]-alpha-D-glucosamine + H2O = 2-N,3-O-bis[(3R)-3-hydroxytetradecanoyl]-alpha-D-glucosaminyl 1-phosphate + UMP + 2 H(+)</text>
        <dbReference type="Rhea" id="RHEA:25213"/>
        <dbReference type="ChEBI" id="CHEBI:15377"/>
        <dbReference type="ChEBI" id="CHEBI:15378"/>
        <dbReference type="ChEBI" id="CHEBI:57865"/>
        <dbReference type="ChEBI" id="CHEBI:57957"/>
        <dbReference type="ChEBI" id="CHEBI:78847"/>
        <dbReference type="EC" id="3.6.1.54"/>
    </reaction>
</comment>
<keyword evidence="8 10" id="KW-0472">Membrane</keyword>
<protein>
    <recommendedName>
        <fullName evidence="10">UDP-2,3-diacylglucosamine hydrolase</fullName>
        <ecNumber evidence="10">3.6.1.54</ecNumber>
    </recommendedName>
    <alternativeName>
        <fullName evidence="10">UDP-2,3-diacylglucosamine diphosphatase</fullName>
    </alternativeName>
</protein>
<dbReference type="GO" id="GO:0030145">
    <property type="term" value="F:manganese ion binding"/>
    <property type="evidence" value="ECO:0007669"/>
    <property type="project" value="UniProtKB-UniRule"/>
</dbReference>
<dbReference type="GO" id="GO:0009245">
    <property type="term" value="P:lipid A biosynthetic process"/>
    <property type="evidence" value="ECO:0007669"/>
    <property type="project" value="UniProtKB-UniRule"/>
</dbReference>
<evidence type="ECO:0000256" key="8">
    <source>
        <dbReference type="ARBA" id="ARBA00023136"/>
    </source>
</evidence>
<comment type="cofactor">
    <cofactor evidence="10">
        <name>Mn(2+)</name>
        <dbReference type="ChEBI" id="CHEBI:29035"/>
    </cofactor>
    <text evidence="10">Binds 2 Mn(2+) ions per subunit in a binuclear metal center.</text>
</comment>
<dbReference type="GO" id="GO:0019897">
    <property type="term" value="C:extrinsic component of plasma membrane"/>
    <property type="evidence" value="ECO:0007669"/>
    <property type="project" value="UniProtKB-UniRule"/>
</dbReference>
<dbReference type="SUPFAM" id="SSF56300">
    <property type="entry name" value="Metallo-dependent phosphatases"/>
    <property type="match status" value="1"/>
</dbReference>
<dbReference type="InterPro" id="IPR043461">
    <property type="entry name" value="LpxH-like"/>
</dbReference>
<dbReference type="PANTHER" id="PTHR34990">
    <property type="entry name" value="UDP-2,3-DIACYLGLUCOSAMINE HYDROLASE-RELATED"/>
    <property type="match status" value="1"/>
</dbReference>
<evidence type="ECO:0000256" key="2">
    <source>
        <dbReference type="ARBA" id="ARBA00022516"/>
    </source>
</evidence>
<evidence type="ECO:0000313" key="13">
    <source>
        <dbReference type="EMBL" id="TDP29559.1"/>
    </source>
</evidence>
<organism evidence="12 14">
    <name type="scientific">Avibacterium gallinarum</name>
    <name type="common">Pasteurella gallinarum</name>
    <dbReference type="NCBI Taxonomy" id="755"/>
    <lineage>
        <taxon>Bacteria</taxon>
        <taxon>Pseudomonadati</taxon>
        <taxon>Pseudomonadota</taxon>
        <taxon>Gammaproteobacteria</taxon>
        <taxon>Pasteurellales</taxon>
        <taxon>Pasteurellaceae</taxon>
        <taxon>Avibacterium</taxon>
    </lineage>
</organism>
<reference evidence="12 14" key="1">
    <citation type="submission" date="2018-06" db="EMBL/GenBank/DDBJ databases">
        <authorList>
            <consortium name="Pathogen Informatics"/>
            <person name="Doyle S."/>
        </authorList>
    </citation>
    <scope>NUCLEOTIDE SEQUENCE [LARGE SCALE GENOMIC DNA]</scope>
    <source>
        <strain evidence="12 14">NCTC11188</strain>
    </source>
</reference>
<dbReference type="InterPro" id="IPR004843">
    <property type="entry name" value="Calcineurin-like_PHP"/>
</dbReference>
<keyword evidence="15" id="KW-1185">Reference proteome</keyword>
<dbReference type="RefSeq" id="WP_103853989.1">
    <property type="nucleotide sequence ID" value="NZ_PQVJ01000020.1"/>
</dbReference>
<feature type="binding site" evidence="10">
    <location>
        <position position="42"/>
    </location>
    <ligand>
        <name>Mn(2+)</name>
        <dbReference type="ChEBI" id="CHEBI:29035"/>
        <label>2</label>
    </ligand>
</feature>
<dbReference type="InterPro" id="IPR029052">
    <property type="entry name" value="Metallo-depent_PP-like"/>
</dbReference>
<dbReference type="HAMAP" id="MF_00575">
    <property type="entry name" value="LpxH"/>
    <property type="match status" value="1"/>
</dbReference>
<dbReference type="UniPathway" id="UPA00359">
    <property type="reaction ID" value="UER00480"/>
</dbReference>
<keyword evidence="4 10" id="KW-0441">Lipid A biosynthesis</keyword>
<dbReference type="EMBL" id="SNXJ01000002">
    <property type="protein sequence ID" value="TDP29559.1"/>
    <property type="molecule type" value="Genomic_DNA"/>
</dbReference>
<feature type="binding site" evidence="10">
    <location>
        <position position="198"/>
    </location>
    <ligand>
        <name>Mn(2+)</name>
        <dbReference type="ChEBI" id="CHEBI:29035"/>
        <label>1</label>
    </ligand>
</feature>
<feature type="binding site" evidence="10">
    <location>
        <position position="196"/>
    </location>
    <ligand>
        <name>substrate</name>
    </ligand>
</feature>
<keyword evidence="3 10" id="KW-0997">Cell inner membrane</keyword>
<name>A0A379AVV3_AVIGA</name>
<dbReference type="EC" id="3.6.1.54" evidence="10"/>
<keyword evidence="9 10" id="KW-0464">Manganese</keyword>
<dbReference type="GO" id="GO:0005737">
    <property type="term" value="C:cytoplasm"/>
    <property type="evidence" value="ECO:0007669"/>
    <property type="project" value="InterPro"/>
</dbReference>
<dbReference type="NCBIfam" id="NF003743">
    <property type="entry name" value="PRK05340.1"/>
    <property type="match status" value="1"/>
</dbReference>
<feature type="domain" description="Calcineurin-like phosphoesterase" evidence="11">
    <location>
        <begin position="3"/>
        <end position="199"/>
    </location>
</feature>
<accession>A0A379AVV3</accession>
<keyword evidence="1 10" id="KW-1003">Cell membrane</keyword>
<reference evidence="13 15" key="2">
    <citation type="submission" date="2019-03" db="EMBL/GenBank/DDBJ databases">
        <title>Genomic Encyclopedia of Type Strains, Phase IV (KMG-IV): sequencing the most valuable type-strain genomes for metagenomic binning, comparative biology and taxonomic classification.</title>
        <authorList>
            <person name="Goeker M."/>
        </authorList>
    </citation>
    <scope>NUCLEOTIDE SEQUENCE [LARGE SCALE GENOMIC DNA]</scope>
    <source>
        <strain evidence="13 15">DSM 17481</strain>
    </source>
</reference>
<comment type="function">
    <text evidence="10">Hydrolyzes the pyrophosphate bond of UDP-2,3-diacylglucosamine to yield 2,3-diacylglucosamine 1-phosphate (lipid X) and UMP by catalyzing the attack of water at the alpha-P atom. Involved in the biosynthesis of lipid A, a phosphorylated glycolipid that anchors the lipopolysaccharide to the outer membrane of the cell.</text>
</comment>
<proteinExistence type="inferred from homology"/>
<feature type="binding site" evidence="10">
    <location>
        <position position="80"/>
    </location>
    <ligand>
        <name>Mn(2+)</name>
        <dbReference type="ChEBI" id="CHEBI:29035"/>
        <label>2</label>
    </ligand>
</feature>
<gene>
    <name evidence="10 12" type="primary">lpxH</name>
    <name evidence="13" type="ORF">EV689_10287</name>
    <name evidence="12" type="ORF">NCTC11188_00180</name>
</gene>
<comment type="similarity">
    <text evidence="10">Belongs to the LpxH family.</text>
</comment>
<dbReference type="CDD" id="cd07398">
    <property type="entry name" value="MPP_YbbF-LpxH"/>
    <property type="match status" value="1"/>
</dbReference>
<feature type="binding site" evidence="10">
    <location>
        <position position="165"/>
    </location>
    <ligand>
        <name>substrate</name>
    </ligand>
</feature>
<feature type="binding site" evidence="10">
    <location>
        <position position="168"/>
    </location>
    <ligand>
        <name>substrate</name>
    </ligand>
</feature>
<feature type="binding site" evidence="10">
    <location>
        <position position="42"/>
    </location>
    <ligand>
        <name>Mn(2+)</name>
        <dbReference type="ChEBI" id="CHEBI:29035"/>
        <label>1</label>
    </ligand>
</feature>
<feature type="binding site" evidence="10">
    <location>
        <position position="11"/>
    </location>
    <ligand>
        <name>Mn(2+)</name>
        <dbReference type="ChEBI" id="CHEBI:29035"/>
        <label>1</label>
    </ligand>
</feature>
<feature type="binding site" evidence="10">
    <location>
        <begin position="80"/>
        <end position="81"/>
    </location>
    <ligand>
        <name>substrate</name>
    </ligand>
</feature>
<dbReference type="NCBIfam" id="TIGR01854">
    <property type="entry name" value="lipid_A_lpxH"/>
    <property type="match status" value="1"/>
</dbReference>
<feature type="binding site" evidence="10">
    <location>
        <position position="9"/>
    </location>
    <ligand>
        <name>Mn(2+)</name>
        <dbReference type="ChEBI" id="CHEBI:29035"/>
        <label>1</label>
    </ligand>
</feature>
<evidence type="ECO:0000256" key="9">
    <source>
        <dbReference type="ARBA" id="ARBA00023211"/>
    </source>
</evidence>
<dbReference type="GO" id="GO:0008758">
    <property type="term" value="F:UDP-2,3-diacylglucosamine hydrolase activity"/>
    <property type="evidence" value="ECO:0007669"/>
    <property type="project" value="UniProtKB-UniRule"/>
</dbReference>
<evidence type="ECO:0000256" key="7">
    <source>
        <dbReference type="ARBA" id="ARBA00023098"/>
    </source>
</evidence>
<evidence type="ECO:0000259" key="11">
    <source>
        <dbReference type="Pfam" id="PF00149"/>
    </source>
</evidence>
<evidence type="ECO:0000313" key="14">
    <source>
        <dbReference type="Proteomes" id="UP000255113"/>
    </source>
</evidence>
<sequence>MAKTYFIADLHLSENRPDLTALFVDFMQNQAKDAESLYILGDLFDFWIGDDEHSPLIDLVKQQIRHLTEKGVKCYFMHGNRDFLIGKKFAQSCGLTLLPTYQVIDLYGTPTLLCHGDTLCIDDVAYQRYRKKVHQKWRQWLFLHLPLKVRLKIAEKIRAKSKQDKQHKSHQIMDVNADFVLQTMQQFNVPQLIHGHTHRQNLHKIPPHFERIVLGDWGETSSVLEVSPQGMRFINHSLQKSVSDDLESPPLDHQVR</sequence>
<keyword evidence="5 10" id="KW-0479">Metal-binding</keyword>
<evidence type="ECO:0000256" key="10">
    <source>
        <dbReference type="HAMAP-Rule" id="MF_00575"/>
    </source>
</evidence>
<comment type="pathway">
    <text evidence="10">Glycolipid biosynthesis; lipid IV(A) biosynthesis; lipid IV(A) from (3R)-3-hydroxytetradecanoyl-[acyl-carrier-protein] and UDP-N-acetyl-alpha-D-glucosamine: step 4/6.</text>
</comment>
<evidence type="ECO:0000256" key="4">
    <source>
        <dbReference type="ARBA" id="ARBA00022556"/>
    </source>
</evidence>
<dbReference type="InterPro" id="IPR010138">
    <property type="entry name" value="UDP-diacylglucosamine_Hdrlase"/>
</dbReference>
<feature type="binding site" evidence="10">
    <location>
        <position position="161"/>
    </location>
    <ligand>
        <name>substrate</name>
    </ligand>
</feature>
<feature type="binding site" evidence="10">
    <location>
        <position position="123"/>
    </location>
    <ligand>
        <name>substrate</name>
    </ligand>
</feature>
<keyword evidence="6 10" id="KW-0378">Hydrolase</keyword>
<evidence type="ECO:0000313" key="15">
    <source>
        <dbReference type="Proteomes" id="UP000294683"/>
    </source>
</evidence>
<dbReference type="Proteomes" id="UP000255113">
    <property type="component" value="Unassembled WGS sequence"/>
</dbReference>
<evidence type="ECO:0000256" key="5">
    <source>
        <dbReference type="ARBA" id="ARBA00022723"/>
    </source>
</evidence>
<evidence type="ECO:0000256" key="1">
    <source>
        <dbReference type="ARBA" id="ARBA00022475"/>
    </source>
</evidence>
<dbReference type="Gene3D" id="3.60.21.10">
    <property type="match status" value="1"/>
</dbReference>
<feature type="binding site" evidence="10">
    <location>
        <position position="115"/>
    </location>
    <ligand>
        <name>Mn(2+)</name>
        <dbReference type="ChEBI" id="CHEBI:29035"/>
        <label>2</label>
    </ligand>
</feature>
<evidence type="ECO:0000256" key="3">
    <source>
        <dbReference type="ARBA" id="ARBA00022519"/>
    </source>
</evidence>